<name>A0A7G8BIH4_9BACT</name>
<dbReference type="GO" id="GO:0016740">
    <property type="term" value="F:transferase activity"/>
    <property type="evidence" value="ECO:0007669"/>
    <property type="project" value="UniProtKB-KW"/>
</dbReference>
<evidence type="ECO:0000313" key="2">
    <source>
        <dbReference type="EMBL" id="QNI32344.1"/>
    </source>
</evidence>
<gene>
    <name evidence="2" type="ORF">H7849_25765</name>
</gene>
<protein>
    <submittedName>
        <fullName evidence="2">Glycosyltransferase</fullName>
    </submittedName>
</protein>
<accession>A0A7G8BIH4</accession>
<dbReference type="Pfam" id="PF13524">
    <property type="entry name" value="Glyco_trans_1_2"/>
    <property type="match status" value="1"/>
</dbReference>
<organism evidence="2 3">
    <name type="scientific">Alloacidobacterium dinghuense</name>
    <dbReference type="NCBI Taxonomy" id="2763107"/>
    <lineage>
        <taxon>Bacteria</taxon>
        <taxon>Pseudomonadati</taxon>
        <taxon>Acidobacteriota</taxon>
        <taxon>Terriglobia</taxon>
        <taxon>Terriglobales</taxon>
        <taxon>Acidobacteriaceae</taxon>
        <taxon>Alloacidobacterium</taxon>
    </lineage>
</organism>
<dbReference type="KEGG" id="adin:H7849_25765"/>
<reference evidence="2 3" key="1">
    <citation type="submission" date="2020-08" db="EMBL/GenBank/DDBJ databases">
        <title>Edaphobacter telluris sp. nov. and Acidobacterium dinghuensis sp. nov., two acidobacteria isolated from forest soil.</title>
        <authorList>
            <person name="Fu J."/>
            <person name="Qiu L."/>
        </authorList>
    </citation>
    <scope>NUCLEOTIDE SEQUENCE [LARGE SCALE GENOMIC DNA]</scope>
    <source>
        <strain evidence="2">4Y35</strain>
    </source>
</reference>
<evidence type="ECO:0000259" key="1">
    <source>
        <dbReference type="Pfam" id="PF13524"/>
    </source>
</evidence>
<dbReference type="AlphaFoldDB" id="A0A7G8BIH4"/>
<dbReference type="InterPro" id="IPR055259">
    <property type="entry name" value="YkvP/CgeB_Glyco_trans-like"/>
</dbReference>
<keyword evidence="2" id="KW-0808">Transferase</keyword>
<proteinExistence type="predicted"/>
<feature type="domain" description="Spore protein YkvP/CgeB glycosyl transferase-like" evidence="1">
    <location>
        <begin position="193"/>
        <end position="338"/>
    </location>
</feature>
<evidence type="ECO:0000313" key="3">
    <source>
        <dbReference type="Proteomes" id="UP000515312"/>
    </source>
</evidence>
<sequence length="353" mass="40653">MDDHTPTRRKILYVANLEFAGTSVHRVEAMKRLGQEVVTFTPAASLPQSRILAKLRYYYPVGPLVSGVNRDLLKMVHRERPDVVWFDKPLFFTPETIQEIKSTGATTVCYNQDNPFGPRNDGCWMQFLRAYRYFDLNCLFRKADVIRYQGWNLPYIELQFSHDPQQNFPPPAEWTDAQRHREVSFTGSPFDDRAEFLMTLAEKHRLPVLITGPRWERGLNQQQIEKYVTGGLLTSDAYRENIWRSKINLAFVTHSNEDDVAHKAFEITACGSFLLAERTAAHLAAFKEDEEAVFFSTVEECADKARYYLDHASERASIASRGRERAITSGYDNDTQLKRVLLKLDGIETRSAI</sequence>
<keyword evidence="3" id="KW-1185">Reference proteome</keyword>
<dbReference type="Proteomes" id="UP000515312">
    <property type="component" value="Chromosome"/>
</dbReference>
<dbReference type="EMBL" id="CP060394">
    <property type="protein sequence ID" value="QNI32344.1"/>
    <property type="molecule type" value="Genomic_DNA"/>
</dbReference>
<dbReference type="RefSeq" id="WP_186743299.1">
    <property type="nucleotide sequence ID" value="NZ_CP060394.1"/>
</dbReference>
<dbReference type="SUPFAM" id="SSF53756">
    <property type="entry name" value="UDP-Glycosyltransferase/glycogen phosphorylase"/>
    <property type="match status" value="1"/>
</dbReference>